<evidence type="ECO:0000313" key="19">
    <source>
        <dbReference type="EMBL" id="MBL3658314.1"/>
    </source>
</evidence>
<comment type="caution">
    <text evidence="19">The sequence shown here is derived from an EMBL/GenBank/DDBJ whole genome shotgun (WGS) entry which is preliminary data.</text>
</comment>
<dbReference type="PANTHER" id="PTHR32552:SF68">
    <property type="entry name" value="FERRICHROME OUTER MEMBRANE TRANSPORTER_PHAGE RECEPTOR"/>
    <property type="match status" value="1"/>
</dbReference>
<dbReference type="GO" id="GO:0015891">
    <property type="term" value="P:siderophore transport"/>
    <property type="evidence" value="ECO:0007669"/>
    <property type="project" value="InterPro"/>
</dbReference>
<evidence type="ECO:0000256" key="15">
    <source>
        <dbReference type="RuleBase" id="RU003357"/>
    </source>
</evidence>
<dbReference type="GO" id="GO:0009279">
    <property type="term" value="C:cell outer membrane"/>
    <property type="evidence" value="ECO:0007669"/>
    <property type="project" value="UniProtKB-SubCell"/>
</dbReference>
<keyword evidence="11 14" id="KW-0472">Membrane</keyword>
<reference evidence="19" key="1">
    <citation type="submission" date="2021-01" db="EMBL/GenBank/DDBJ databases">
        <title>Fulvivirga kasyanovii gen. nov., sp nov., a novel member of the phylum Bacteroidetes isolated from seawater in a mussel farm.</title>
        <authorList>
            <person name="Zhao L.-H."/>
            <person name="Wang Z.-J."/>
        </authorList>
    </citation>
    <scope>NUCLEOTIDE SEQUENCE</scope>
    <source>
        <strain evidence="19">2943</strain>
    </source>
</reference>
<keyword evidence="12 19" id="KW-0675">Receptor</keyword>
<dbReference type="SUPFAM" id="SSF49452">
    <property type="entry name" value="Starch-binding domain-like"/>
    <property type="match status" value="1"/>
</dbReference>
<keyword evidence="9" id="KW-0406">Ion transport</keyword>
<dbReference type="GO" id="GO:0030246">
    <property type="term" value="F:carbohydrate binding"/>
    <property type="evidence" value="ECO:0007669"/>
    <property type="project" value="InterPro"/>
</dbReference>
<evidence type="ECO:0000256" key="3">
    <source>
        <dbReference type="ARBA" id="ARBA00022448"/>
    </source>
</evidence>
<evidence type="ECO:0000259" key="18">
    <source>
        <dbReference type="Pfam" id="PF07715"/>
    </source>
</evidence>
<dbReference type="Gene3D" id="2.60.40.1120">
    <property type="entry name" value="Carboxypeptidase-like, regulatory domain"/>
    <property type="match status" value="1"/>
</dbReference>
<dbReference type="InterPro" id="IPR013784">
    <property type="entry name" value="Carb-bd-like_fold"/>
</dbReference>
<dbReference type="Proteomes" id="UP000659388">
    <property type="component" value="Unassembled WGS sequence"/>
</dbReference>
<dbReference type="Pfam" id="PF07715">
    <property type="entry name" value="Plug"/>
    <property type="match status" value="1"/>
</dbReference>
<evidence type="ECO:0000313" key="20">
    <source>
        <dbReference type="Proteomes" id="UP000659388"/>
    </source>
</evidence>
<evidence type="ECO:0000256" key="10">
    <source>
        <dbReference type="ARBA" id="ARBA00023077"/>
    </source>
</evidence>
<dbReference type="InterPro" id="IPR039426">
    <property type="entry name" value="TonB-dep_rcpt-like"/>
</dbReference>
<keyword evidence="6 14" id="KW-0812">Transmembrane</keyword>
<evidence type="ECO:0000256" key="14">
    <source>
        <dbReference type="PROSITE-ProRule" id="PRU01360"/>
    </source>
</evidence>
<keyword evidence="5" id="KW-0410">Iron transport</keyword>
<gene>
    <name evidence="19" type="ORF">JL102_19335</name>
</gene>
<dbReference type="RefSeq" id="WP_202246110.1">
    <property type="nucleotide sequence ID" value="NZ_JAESIY010000012.1"/>
</dbReference>
<dbReference type="CDD" id="cd01347">
    <property type="entry name" value="ligand_gated_channel"/>
    <property type="match status" value="1"/>
</dbReference>
<keyword evidence="8" id="KW-0408">Iron</keyword>
<accession>A0A937K171</accession>
<dbReference type="InterPro" id="IPR012910">
    <property type="entry name" value="Plug_dom"/>
</dbReference>
<name>A0A937K171_9BACT</name>
<evidence type="ECO:0000256" key="9">
    <source>
        <dbReference type="ARBA" id="ARBA00023065"/>
    </source>
</evidence>
<sequence length="822" mass="90432">MTKLLLTLCAMALASVSVFAQTGTLKGTINTSDNKAAAYVNVYLKGTNKGTSTDKNGNYTLRNLSPGDYVLVASYVGLKKKELEVSVSPNEITQIPVLLLEIDSEELNEVVIQGDRATNKFAEPESEFVAKMPLENIENPQVYNTIDSRLLKEQVITNFNDALKNAPGITRVWESTGRGGDGAGYYSMRGFTVQPTMMNGLPALTNGALDPVNMEKIEVIKGPSGTLFGSSLISYGGLINVVTKRPYEEFGGEINYITGSYGLNRITADINTPLNDDKSVLLRVNTAYHTENSFQDAGYKKSFYIAPSLTYKANDKLTFLINAEILNAEAANAPMIFLTRSEPLRLHSIDDFKALGYNNERSFTSNDLTMKTPSFSLQGQAIYKISEKWTSQTAVSSSSAKSQGYYSYLISLDATDTTNADLMTLGLGGEFFSRKISRQNSTTLGTDIQQNFIGDFEIGSLRNRLVAGVDFFHRELINNSTGYLQNGTIYFGTESVAEVNETLYGITNPRFYRTNYDDGILSQPGANAALAGSGVSNSQTQQQVLSAYVSDVLNITPNLTAMASLRVDRFMDKDDSDNDQTTLSPKFGLVYQLIPNQLSVFGNYMDGFKNTTPKVQGDQTIENFDPEHANQWEVGAKINMFNERLSATVSYYDIQVSDIIRTDPERANFSIQDGESYSEGIEVSIIANPIQGLNIVTGYSYNEAETKNTSPQTDGRRSPDAGPKSLFNFWASYSLNQGSLQGLGAGVGANYASEYATTNTLVTGKFTLPSYTIFNASLFYNTDKYRLALKLDNLTNEEYYTGWTTISPQKTRSLSASFAYRF</sequence>
<dbReference type="Pfam" id="PF00593">
    <property type="entry name" value="TonB_dep_Rec_b-barrel"/>
    <property type="match status" value="1"/>
</dbReference>
<evidence type="ECO:0000256" key="12">
    <source>
        <dbReference type="ARBA" id="ARBA00023170"/>
    </source>
</evidence>
<dbReference type="NCBIfam" id="TIGR01783">
    <property type="entry name" value="TonB-siderophor"/>
    <property type="match status" value="1"/>
</dbReference>
<evidence type="ECO:0000256" key="16">
    <source>
        <dbReference type="SAM" id="SignalP"/>
    </source>
</evidence>
<keyword evidence="3 14" id="KW-0813">Transport</keyword>
<dbReference type="GO" id="GO:0015344">
    <property type="term" value="F:siderophore uptake transmembrane transporter activity"/>
    <property type="evidence" value="ECO:0007669"/>
    <property type="project" value="TreeGrafter"/>
</dbReference>
<evidence type="ECO:0000256" key="7">
    <source>
        <dbReference type="ARBA" id="ARBA00022729"/>
    </source>
</evidence>
<evidence type="ECO:0000256" key="13">
    <source>
        <dbReference type="ARBA" id="ARBA00023237"/>
    </source>
</evidence>
<protein>
    <submittedName>
        <fullName evidence="19">TonB-dependent receptor</fullName>
    </submittedName>
</protein>
<feature type="chain" id="PRO_5038086564" evidence="16">
    <location>
        <begin position="21"/>
        <end position="822"/>
    </location>
</feature>
<dbReference type="EMBL" id="JAESIY010000012">
    <property type="protein sequence ID" value="MBL3658314.1"/>
    <property type="molecule type" value="Genomic_DNA"/>
</dbReference>
<evidence type="ECO:0000259" key="17">
    <source>
        <dbReference type="Pfam" id="PF00593"/>
    </source>
</evidence>
<dbReference type="InterPro" id="IPR010105">
    <property type="entry name" value="TonB_sidphr_rcpt"/>
</dbReference>
<dbReference type="AlphaFoldDB" id="A0A937K171"/>
<dbReference type="Gene3D" id="2.40.170.20">
    <property type="entry name" value="TonB-dependent receptor, beta-barrel domain"/>
    <property type="match status" value="1"/>
</dbReference>
<evidence type="ECO:0000256" key="8">
    <source>
        <dbReference type="ARBA" id="ARBA00023004"/>
    </source>
</evidence>
<dbReference type="SUPFAM" id="SSF56935">
    <property type="entry name" value="Porins"/>
    <property type="match status" value="1"/>
</dbReference>
<evidence type="ECO:0000256" key="6">
    <source>
        <dbReference type="ARBA" id="ARBA00022692"/>
    </source>
</evidence>
<evidence type="ECO:0000256" key="2">
    <source>
        <dbReference type="ARBA" id="ARBA00009810"/>
    </source>
</evidence>
<keyword evidence="7 16" id="KW-0732">Signal</keyword>
<dbReference type="GO" id="GO:0038023">
    <property type="term" value="F:signaling receptor activity"/>
    <property type="evidence" value="ECO:0007669"/>
    <property type="project" value="InterPro"/>
</dbReference>
<dbReference type="Pfam" id="PF13715">
    <property type="entry name" value="CarbopepD_reg_2"/>
    <property type="match status" value="1"/>
</dbReference>
<dbReference type="Gene3D" id="2.170.130.10">
    <property type="entry name" value="TonB-dependent receptor, plug domain"/>
    <property type="match status" value="1"/>
</dbReference>
<dbReference type="PANTHER" id="PTHR32552">
    <property type="entry name" value="FERRICHROME IRON RECEPTOR-RELATED"/>
    <property type="match status" value="1"/>
</dbReference>
<evidence type="ECO:0000256" key="5">
    <source>
        <dbReference type="ARBA" id="ARBA00022496"/>
    </source>
</evidence>
<keyword evidence="13 14" id="KW-0998">Cell outer membrane</keyword>
<keyword evidence="4 14" id="KW-1134">Transmembrane beta strand</keyword>
<proteinExistence type="inferred from homology"/>
<organism evidence="19 20">
    <name type="scientific">Fulvivirga sediminis</name>
    <dbReference type="NCBI Taxonomy" id="2803949"/>
    <lineage>
        <taxon>Bacteria</taxon>
        <taxon>Pseudomonadati</taxon>
        <taxon>Bacteroidota</taxon>
        <taxon>Cytophagia</taxon>
        <taxon>Cytophagales</taxon>
        <taxon>Fulvivirgaceae</taxon>
        <taxon>Fulvivirga</taxon>
    </lineage>
</organism>
<dbReference type="InterPro" id="IPR037066">
    <property type="entry name" value="Plug_dom_sf"/>
</dbReference>
<dbReference type="InterPro" id="IPR036942">
    <property type="entry name" value="Beta-barrel_TonB_sf"/>
</dbReference>
<feature type="signal peptide" evidence="16">
    <location>
        <begin position="1"/>
        <end position="20"/>
    </location>
</feature>
<evidence type="ECO:0000256" key="11">
    <source>
        <dbReference type="ARBA" id="ARBA00023136"/>
    </source>
</evidence>
<comment type="subcellular location">
    <subcellularLocation>
        <location evidence="1 14">Cell outer membrane</location>
        <topology evidence="1 14">Multi-pass membrane protein</topology>
    </subcellularLocation>
</comment>
<keyword evidence="10 15" id="KW-0798">TonB box</keyword>
<dbReference type="PROSITE" id="PS52016">
    <property type="entry name" value="TONB_DEPENDENT_REC_3"/>
    <property type="match status" value="1"/>
</dbReference>
<evidence type="ECO:0000256" key="4">
    <source>
        <dbReference type="ARBA" id="ARBA00022452"/>
    </source>
</evidence>
<comment type="similarity">
    <text evidence="2 14 15">Belongs to the TonB-dependent receptor family.</text>
</comment>
<keyword evidence="20" id="KW-1185">Reference proteome</keyword>
<evidence type="ECO:0000256" key="1">
    <source>
        <dbReference type="ARBA" id="ARBA00004571"/>
    </source>
</evidence>
<feature type="domain" description="TonB-dependent receptor plug" evidence="18">
    <location>
        <begin position="137"/>
        <end position="231"/>
    </location>
</feature>
<dbReference type="InterPro" id="IPR000531">
    <property type="entry name" value="Beta-barrel_TonB"/>
</dbReference>
<feature type="domain" description="TonB-dependent receptor-like beta-barrel" evidence="17">
    <location>
        <begin position="421"/>
        <end position="794"/>
    </location>
</feature>